<organism evidence="9">
    <name type="scientific">marine sediment metagenome</name>
    <dbReference type="NCBI Taxonomy" id="412755"/>
    <lineage>
        <taxon>unclassified sequences</taxon>
        <taxon>metagenomes</taxon>
        <taxon>ecological metagenomes</taxon>
    </lineage>
</organism>
<keyword evidence="5 6" id="KW-0472">Membrane</keyword>
<reference evidence="9" key="1">
    <citation type="journal article" date="2014" name="Front. Microbiol.">
        <title>High frequency of phylogenetically diverse reductive dehalogenase-homologous genes in deep subseafloor sedimentary metagenomes.</title>
        <authorList>
            <person name="Kawai M."/>
            <person name="Futagami T."/>
            <person name="Toyoda A."/>
            <person name="Takaki Y."/>
            <person name="Nishi S."/>
            <person name="Hori S."/>
            <person name="Arai W."/>
            <person name="Tsubouchi T."/>
            <person name="Morono Y."/>
            <person name="Uchiyama I."/>
            <person name="Ito T."/>
            <person name="Fujiyama A."/>
            <person name="Inagaki F."/>
            <person name="Takami H."/>
        </authorList>
    </citation>
    <scope>NUCLEOTIDE SEQUENCE</scope>
    <source>
        <strain evidence="9">Expedition CK06-06</strain>
    </source>
</reference>
<dbReference type="Pfam" id="PF02687">
    <property type="entry name" value="FtsX"/>
    <property type="match status" value="1"/>
</dbReference>
<dbReference type="InterPro" id="IPR050250">
    <property type="entry name" value="Macrolide_Exporter_MacB"/>
</dbReference>
<evidence type="ECO:0000256" key="4">
    <source>
        <dbReference type="ARBA" id="ARBA00022989"/>
    </source>
</evidence>
<name>X1C6D1_9ZZZZ</name>
<feature type="domain" description="MacB-like periplasmic core" evidence="8">
    <location>
        <begin position="32"/>
        <end position="102"/>
    </location>
</feature>
<keyword evidence="2" id="KW-1003">Cell membrane</keyword>
<evidence type="ECO:0000256" key="3">
    <source>
        <dbReference type="ARBA" id="ARBA00022692"/>
    </source>
</evidence>
<evidence type="ECO:0000256" key="1">
    <source>
        <dbReference type="ARBA" id="ARBA00004651"/>
    </source>
</evidence>
<feature type="non-terminal residue" evidence="9">
    <location>
        <position position="283"/>
    </location>
</feature>
<dbReference type="Pfam" id="PF12704">
    <property type="entry name" value="MacB_PCD"/>
    <property type="match status" value="1"/>
</dbReference>
<dbReference type="InterPro" id="IPR003838">
    <property type="entry name" value="ABC3_permease_C"/>
</dbReference>
<dbReference type="GO" id="GO:0022857">
    <property type="term" value="F:transmembrane transporter activity"/>
    <property type="evidence" value="ECO:0007669"/>
    <property type="project" value="TreeGrafter"/>
</dbReference>
<feature type="non-terminal residue" evidence="9">
    <location>
        <position position="1"/>
    </location>
</feature>
<protein>
    <recommendedName>
        <fullName evidence="10">ABC3 transporter permease protein domain-containing protein</fullName>
    </recommendedName>
</protein>
<feature type="transmembrane region" description="Helical" evidence="6">
    <location>
        <begin position="181"/>
        <end position="201"/>
    </location>
</feature>
<evidence type="ECO:0000313" key="9">
    <source>
        <dbReference type="EMBL" id="GAH03626.1"/>
    </source>
</evidence>
<evidence type="ECO:0000256" key="5">
    <source>
        <dbReference type="ARBA" id="ARBA00023136"/>
    </source>
</evidence>
<keyword evidence="4 6" id="KW-1133">Transmembrane helix</keyword>
<accession>X1C6D1</accession>
<sequence>NVTFASAPPHLLFNVNDFEWEGMDADKEVELNFLYVDHDYTETFDIEIVQGRDFSEEYPTDASEAYVVNESAIRFMGMTDPIGKRVVLAGREGRIIGVVKDFNHKPLIFDISPMVMGIRPSWFYDLLIKISPEDIPGSLAYIEKVFKEVSPAFPFWYQFLDDWFEMLYVPLKIMNTIFNSFAFLAVFISCLGLFGLASLLLEQRKKEIGIRKILGASVPGVVFLLSRKFLKIILIANLIAVPAAYFAARMFLNLFVSRTKVDAGGIVVTVAFTFVVALITISY</sequence>
<evidence type="ECO:0000259" key="8">
    <source>
        <dbReference type="Pfam" id="PF12704"/>
    </source>
</evidence>
<evidence type="ECO:0008006" key="10">
    <source>
        <dbReference type="Google" id="ProtNLM"/>
    </source>
</evidence>
<dbReference type="InterPro" id="IPR025857">
    <property type="entry name" value="MacB_PCD"/>
</dbReference>
<feature type="domain" description="ABC3 transporter permease C-terminal" evidence="7">
    <location>
        <begin position="180"/>
        <end position="280"/>
    </location>
</feature>
<dbReference type="AlphaFoldDB" id="X1C6D1"/>
<keyword evidence="3 6" id="KW-0812">Transmembrane</keyword>
<proteinExistence type="predicted"/>
<comment type="caution">
    <text evidence="9">The sequence shown here is derived from an EMBL/GenBank/DDBJ whole genome shotgun (WGS) entry which is preliminary data.</text>
</comment>
<evidence type="ECO:0000259" key="7">
    <source>
        <dbReference type="Pfam" id="PF02687"/>
    </source>
</evidence>
<feature type="transmembrane region" description="Helical" evidence="6">
    <location>
        <begin position="232"/>
        <end position="252"/>
    </location>
</feature>
<feature type="transmembrane region" description="Helical" evidence="6">
    <location>
        <begin position="264"/>
        <end position="282"/>
    </location>
</feature>
<gene>
    <name evidence="9" type="ORF">S01H4_44055</name>
</gene>
<evidence type="ECO:0000256" key="2">
    <source>
        <dbReference type="ARBA" id="ARBA00022475"/>
    </source>
</evidence>
<dbReference type="PANTHER" id="PTHR30572">
    <property type="entry name" value="MEMBRANE COMPONENT OF TRANSPORTER-RELATED"/>
    <property type="match status" value="1"/>
</dbReference>
<comment type="subcellular location">
    <subcellularLocation>
        <location evidence="1">Cell membrane</location>
        <topology evidence="1">Multi-pass membrane protein</topology>
    </subcellularLocation>
</comment>
<dbReference type="GO" id="GO:0005886">
    <property type="term" value="C:plasma membrane"/>
    <property type="evidence" value="ECO:0007669"/>
    <property type="project" value="UniProtKB-SubCell"/>
</dbReference>
<evidence type="ECO:0000256" key="6">
    <source>
        <dbReference type="SAM" id="Phobius"/>
    </source>
</evidence>
<dbReference type="EMBL" id="BART01024377">
    <property type="protein sequence ID" value="GAH03626.1"/>
    <property type="molecule type" value="Genomic_DNA"/>
</dbReference>
<dbReference type="PANTHER" id="PTHR30572:SF18">
    <property type="entry name" value="ABC-TYPE MACROLIDE FAMILY EXPORT SYSTEM PERMEASE COMPONENT 2"/>
    <property type="match status" value="1"/>
</dbReference>